<feature type="region of interest" description="Disordered" evidence="1">
    <location>
        <begin position="678"/>
        <end position="698"/>
    </location>
</feature>
<feature type="compositionally biased region" description="Low complexity" evidence="1">
    <location>
        <begin position="768"/>
        <end position="777"/>
    </location>
</feature>
<feature type="transmembrane region" description="Helical" evidence="2">
    <location>
        <begin position="56"/>
        <end position="79"/>
    </location>
</feature>
<feature type="compositionally biased region" description="Basic and acidic residues" evidence="1">
    <location>
        <begin position="534"/>
        <end position="549"/>
    </location>
</feature>
<protein>
    <submittedName>
        <fullName evidence="4 5">Protein tincar</fullName>
    </submittedName>
</protein>
<evidence type="ECO:0000313" key="4">
    <source>
        <dbReference type="RefSeq" id="XP_012939507.1"/>
    </source>
</evidence>
<keyword evidence="2" id="KW-1133">Transmembrane helix</keyword>
<feature type="region of interest" description="Disordered" evidence="1">
    <location>
        <begin position="750"/>
        <end position="865"/>
    </location>
</feature>
<feature type="transmembrane region" description="Helical" evidence="2">
    <location>
        <begin position="283"/>
        <end position="303"/>
    </location>
</feature>
<evidence type="ECO:0000313" key="3">
    <source>
        <dbReference type="Proteomes" id="UP000694888"/>
    </source>
</evidence>
<keyword evidence="2" id="KW-0472">Membrane</keyword>
<dbReference type="PANTHER" id="PTHR21579">
    <property type="entry name" value="PROTEIN TINCAR"/>
    <property type="match status" value="1"/>
</dbReference>
<evidence type="ECO:0000313" key="5">
    <source>
        <dbReference type="RefSeq" id="XP_035826350.1"/>
    </source>
</evidence>
<dbReference type="PANTHER" id="PTHR21579:SF20">
    <property type="entry name" value="PROTEIN TINCAR"/>
    <property type="match status" value="1"/>
</dbReference>
<accession>A0ABM1A2H1</accession>
<feature type="region of interest" description="Disordered" evidence="1">
    <location>
        <begin position="466"/>
        <end position="498"/>
    </location>
</feature>
<feature type="transmembrane region" description="Helical" evidence="2">
    <location>
        <begin position="245"/>
        <end position="271"/>
    </location>
</feature>
<feature type="compositionally biased region" description="Gly residues" evidence="1">
    <location>
        <begin position="424"/>
        <end position="434"/>
    </location>
</feature>
<evidence type="ECO:0000256" key="2">
    <source>
        <dbReference type="SAM" id="Phobius"/>
    </source>
</evidence>
<dbReference type="Proteomes" id="UP000694888">
    <property type="component" value="Unplaced"/>
</dbReference>
<feature type="transmembrane region" description="Helical" evidence="2">
    <location>
        <begin position="14"/>
        <end position="35"/>
    </location>
</feature>
<feature type="transmembrane region" description="Helical" evidence="2">
    <location>
        <begin position="380"/>
        <end position="403"/>
    </location>
</feature>
<feature type="compositionally biased region" description="Low complexity" evidence="1">
    <location>
        <begin position="806"/>
        <end position="816"/>
    </location>
</feature>
<evidence type="ECO:0000256" key="1">
    <source>
        <dbReference type="SAM" id="MobiDB-lite"/>
    </source>
</evidence>
<feature type="transmembrane region" description="Helical" evidence="2">
    <location>
        <begin position="212"/>
        <end position="233"/>
    </location>
</feature>
<feature type="compositionally biased region" description="Polar residues" evidence="1">
    <location>
        <begin position="583"/>
        <end position="593"/>
    </location>
</feature>
<evidence type="ECO:0000313" key="6">
    <source>
        <dbReference type="RefSeq" id="XP_035826351.1"/>
    </source>
</evidence>
<dbReference type="InterPro" id="IPR053291">
    <property type="entry name" value="Ommatidial_diff-associated"/>
</dbReference>
<dbReference type="GeneID" id="101858637"/>
<name>A0ABM1A2H1_APLCA</name>
<feature type="compositionally biased region" description="Polar residues" evidence="1">
    <location>
        <begin position="436"/>
        <end position="447"/>
    </location>
</feature>
<feature type="region of interest" description="Disordered" evidence="1">
    <location>
        <begin position="424"/>
        <end position="447"/>
    </location>
</feature>
<dbReference type="RefSeq" id="XP_035826350.1">
    <property type="nucleotide sequence ID" value="XM_035970457.1"/>
</dbReference>
<feature type="region of interest" description="Disordered" evidence="1">
    <location>
        <begin position="583"/>
        <end position="606"/>
    </location>
</feature>
<keyword evidence="2" id="KW-0812">Transmembrane</keyword>
<feature type="transmembrane region" description="Helical" evidence="2">
    <location>
        <begin position="346"/>
        <end position="368"/>
    </location>
</feature>
<dbReference type="RefSeq" id="XP_012939507.1">
    <property type="nucleotide sequence ID" value="XM_013084053.2"/>
</dbReference>
<dbReference type="RefSeq" id="XP_035826351.1">
    <property type="nucleotide sequence ID" value="XM_035970458.1"/>
</dbReference>
<sequence>MIGMIARRSSLNSFGSICYCLITLGVHAYASYTAISRYKESQARAWPGAKGKPVESGCLLGLTILSLVLMPVFCVTSFFRVGNLANDGVKLGRDHALGGSSADPDKGENAPETTATRLKRVWRHFCPLSQSLHVIAAFLLMLPETLLTAVEVKYEYKSTDTSWLSQLDFLFPPERAFMSDVRSIVNISEFSNATHVFLPTPRAHVDWKGDQVTVSIAFANFCFALTCFLVRYASVFWFTNKALTLVFALQLLAMVINSIFSFNCFSILYCVCYNRKKYPNVTLSIACSVDLILYLFGSLILMVSTTSVFEYGSHYFHEKFKIVERHHNPESYVKQTVVVNNGCQGYVAHVCAMAALIVFAVCKGPLLYDLVSLMRLTDDQLLLSGVVCEVCYMVLWVALWFGLTIKQQWQFRILDYVPLKQPPRGGGGGGGGGSEDSASVRSSQTGQGETLDVAHFIRNKRLAPGRESVQRYSDPLPIGVGANEEQSASDVGTDESDIGNNVDVVLDLDGNPLPDPSGHFRRPRHRRLGGQRVTFDESVRSKGSGENERQTSSLPRHVTYGHRGEDNNHVNVTADVHSITPPLNFQTEDSSQEVVKRRNSGAPENTMSREYRNSIRNKCGEYYASANNLTASPDDPVPLPNPSEPLPTLMSSFRDKVRESSIAASNFKEREKNMLEHYNNYADPPSPPPPNPMQEAELNDAEKRRCIALSDEALGQVDYNNRLQHPAVLEDNSLPGDPHGEVIYGRDASLFPSASHRPPDIANNTAPSSSSSSSSSSAFSRKKHNVSLSSSDEGHRSSFANTTVDSSELSLPPLLEDIQLGRIRSNSSSGGGAGQRKEDYHHQHHHQNHHPHHDMNGSIVHTRQS</sequence>
<feature type="region of interest" description="Disordered" evidence="1">
    <location>
        <begin position="531"/>
        <end position="567"/>
    </location>
</feature>
<reference evidence="4 5" key="1">
    <citation type="submission" date="2025-05" db="UniProtKB">
        <authorList>
            <consortium name="RefSeq"/>
        </authorList>
    </citation>
    <scope>IDENTIFICATION</scope>
</reference>
<proteinExistence type="predicted"/>
<organism evidence="3 4">
    <name type="scientific">Aplysia californica</name>
    <name type="common">California sea hare</name>
    <dbReference type="NCBI Taxonomy" id="6500"/>
    <lineage>
        <taxon>Eukaryota</taxon>
        <taxon>Metazoa</taxon>
        <taxon>Spiralia</taxon>
        <taxon>Lophotrochozoa</taxon>
        <taxon>Mollusca</taxon>
        <taxon>Gastropoda</taxon>
        <taxon>Heterobranchia</taxon>
        <taxon>Euthyneura</taxon>
        <taxon>Tectipleura</taxon>
        <taxon>Aplysiida</taxon>
        <taxon>Aplysioidea</taxon>
        <taxon>Aplysiidae</taxon>
        <taxon>Aplysia</taxon>
    </lineage>
</organism>
<feature type="compositionally biased region" description="Basic residues" evidence="1">
    <location>
        <begin position="842"/>
        <end position="852"/>
    </location>
</feature>
<keyword evidence="3" id="KW-1185">Reference proteome</keyword>
<gene>
    <name evidence="4 5 6" type="primary">LOC101858637</name>
</gene>